<dbReference type="EMBL" id="JBBPBM010000001">
    <property type="protein sequence ID" value="KAK8600121.1"/>
    <property type="molecule type" value="Genomic_DNA"/>
</dbReference>
<dbReference type="PANTHER" id="PTHR44042:SF58">
    <property type="entry name" value="DUPLICATED HOMEODOMAIN-LIKE SUPERFAMILY PROTEIN"/>
    <property type="match status" value="1"/>
</dbReference>
<evidence type="ECO:0000313" key="3">
    <source>
        <dbReference type="Proteomes" id="UP001472677"/>
    </source>
</evidence>
<dbReference type="PANTHER" id="PTHR44042">
    <property type="entry name" value="DUPLICATED HOMEODOMAIN-LIKE SUPERFAMILY PROTEIN-RELATED"/>
    <property type="match status" value="1"/>
</dbReference>
<dbReference type="Proteomes" id="UP001472677">
    <property type="component" value="Unassembled WGS sequence"/>
</dbReference>
<comment type="caution">
    <text evidence="2">The sequence shown here is derived from an EMBL/GenBank/DDBJ whole genome shotgun (WGS) entry which is preliminary data.</text>
</comment>
<proteinExistence type="predicted"/>
<feature type="compositionally biased region" description="Polar residues" evidence="1">
    <location>
        <begin position="179"/>
        <end position="191"/>
    </location>
</feature>
<reference evidence="2 3" key="1">
    <citation type="journal article" date="2024" name="G3 (Bethesda)">
        <title>Genome assembly of Hibiscus sabdariffa L. provides insights into metabolisms of medicinal natural products.</title>
        <authorList>
            <person name="Kim T."/>
        </authorList>
    </citation>
    <scope>NUCLEOTIDE SEQUENCE [LARGE SCALE GENOMIC DNA]</scope>
    <source>
        <strain evidence="2">TK-2024</strain>
        <tissue evidence="2">Old leaves</tissue>
    </source>
</reference>
<feature type="compositionally biased region" description="Polar residues" evidence="1">
    <location>
        <begin position="148"/>
        <end position="171"/>
    </location>
</feature>
<name>A0ABR2GC94_9ROSI</name>
<evidence type="ECO:0000256" key="1">
    <source>
        <dbReference type="SAM" id="MobiDB-lite"/>
    </source>
</evidence>
<keyword evidence="3" id="KW-1185">Reference proteome</keyword>
<accession>A0ABR2GC94</accession>
<feature type="region of interest" description="Disordered" evidence="1">
    <location>
        <begin position="148"/>
        <end position="191"/>
    </location>
</feature>
<organism evidence="2 3">
    <name type="scientific">Hibiscus sabdariffa</name>
    <name type="common">roselle</name>
    <dbReference type="NCBI Taxonomy" id="183260"/>
    <lineage>
        <taxon>Eukaryota</taxon>
        <taxon>Viridiplantae</taxon>
        <taxon>Streptophyta</taxon>
        <taxon>Embryophyta</taxon>
        <taxon>Tracheophyta</taxon>
        <taxon>Spermatophyta</taxon>
        <taxon>Magnoliopsida</taxon>
        <taxon>eudicotyledons</taxon>
        <taxon>Gunneridae</taxon>
        <taxon>Pentapetalae</taxon>
        <taxon>rosids</taxon>
        <taxon>malvids</taxon>
        <taxon>Malvales</taxon>
        <taxon>Malvaceae</taxon>
        <taxon>Malvoideae</taxon>
        <taxon>Hibiscus</taxon>
    </lineage>
</organism>
<gene>
    <name evidence="2" type="ORF">V6N12_049979</name>
</gene>
<protein>
    <submittedName>
        <fullName evidence="2">Uncharacterized protein</fullName>
    </submittedName>
</protein>
<sequence>MKVTPYRWFKAATVIPGKTVVDVIKHYRELEEDEVGLIPFPGLGQSSYSSGIRWVSTLLRSGWKKRDCDSTFRSRKEERGSMDRRREHVISCLLLFVTRLSGHVGPTTFVVHSSLKCSVASHAQKYFIRQFTGGKGKRQFSIHNITTANIPDTPSSSPDHCKPLSSNNSSAVPGIKPNMLNQNKVIGNDTA</sequence>
<evidence type="ECO:0000313" key="2">
    <source>
        <dbReference type="EMBL" id="KAK8600121.1"/>
    </source>
</evidence>